<dbReference type="AlphaFoldDB" id="A0A1W1UIS0"/>
<keyword evidence="2" id="KW-1185">Reference proteome</keyword>
<dbReference type="Proteomes" id="UP000192266">
    <property type="component" value="Unassembled WGS sequence"/>
</dbReference>
<evidence type="ECO:0000313" key="1">
    <source>
        <dbReference type="EMBL" id="SMB80711.1"/>
    </source>
</evidence>
<name>A0A1W1UIS0_9BACT</name>
<evidence type="ECO:0000313" key="2">
    <source>
        <dbReference type="Proteomes" id="UP000192266"/>
    </source>
</evidence>
<evidence type="ECO:0008006" key="3">
    <source>
        <dbReference type="Google" id="ProtNLM"/>
    </source>
</evidence>
<gene>
    <name evidence="1" type="ORF">SAMN00120144_3992</name>
</gene>
<reference evidence="1 2" key="1">
    <citation type="submission" date="2017-04" db="EMBL/GenBank/DDBJ databases">
        <authorList>
            <person name="Afonso C.L."/>
            <person name="Miller P.J."/>
            <person name="Scott M.A."/>
            <person name="Spackman E."/>
            <person name="Goraichik I."/>
            <person name="Dimitrov K.M."/>
            <person name="Suarez D.L."/>
            <person name="Swayne D.E."/>
        </authorList>
    </citation>
    <scope>NUCLEOTIDE SEQUENCE [LARGE SCALE GENOMIC DNA]</scope>
    <source>
        <strain evidence="1 2">DSM 11622</strain>
    </source>
</reference>
<dbReference type="OrthoDB" id="9760450at2"/>
<organism evidence="1 2">
    <name type="scientific">Hymenobacter roseosalivarius DSM 11622</name>
    <dbReference type="NCBI Taxonomy" id="645990"/>
    <lineage>
        <taxon>Bacteria</taxon>
        <taxon>Pseudomonadati</taxon>
        <taxon>Bacteroidota</taxon>
        <taxon>Cytophagia</taxon>
        <taxon>Cytophagales</taxon>
        <taxon>Hymenobacteraceae</taxon>
        <taxon>Hymenobacter</taxon>
    </lineage>
</organism>
<proteinExistence type="predicted"/>
<dbReference type="InterPro" id="IPR017853">
    <property type="entry name" value="GH"/>
</dbReference>
<accession>A0A1W1UIS0</accession>
<sequence length="509" mass="56461">MNRRRPLLPSLVGLAPGLFPFLFIATKRPVLPMTLMKTLKTRARAWLALPLLAAGLPAPAQTTDSLTVEARKWSRDKQHVPFYSPWVTFKAMTVDRLPGFRPAPPPALSRYGGDATRTWKATGFFRTQQVKGRWWLVDPDGHPGLTMAVTSIRPAPAATSTAAFAKAFASPQDWLAKTQAVLDQGGFNGAGTWSETPAIQEYNRTAKKPITYAPMLGFINTFGQQLLKSRPASKQQPRPAVVFDPGWAAFCQEHARGAAAYRTDANVLGHFSDNEIAFIPTLLGKVLALRDPAEPAYAAAVQWLATQKADSAHLTADLKDAFAGYAAAKYYQAVSPAIKKNDPNHLYLGTRLHGSAKFNRHIFAAAEPYVDVVSINFYGQWQPTRATLAQWARWTTKPFFISEFYTKAEDSGLSNMTGAGWLVRKEADRATHYQNFCLALLQAKNCVGWHHFRYQDNDPTDPGTDPPDMGVNKGIVDTKYQPYTTVLPAMKQLNQNVFGLIEFFDKQKK</sequence>
<protein>
    <recommendedName>
        <fullName evidence="3">Agarase</fullName>
    </recommendedName>
</protein>
<dbReference type="EMBL" id="FWWW01000024">
    <property type="protein sequence ID" value="SMB80711.1"/>
    <property type="molecule type" value="Genomic_DNA"/>
</dbReference>
<dbReference type="SUPFAM" id="SSF51445">
    <property type="entry name" value="(Trans)glycosidases"/>
    <property type="match status" value="1"/>
</dbReference>
<dbReference type="STRING" id="645990.SAMN00120144_3992"/>
<dbReference type="Gene3D" id="3.20.20.80">
    <property type="entry name" value="Glycosidases"/>
    <property type="match status" value="1"/>
</dbReference>